<dbReference type="Proteomes" id="UP000001745">
    <property type="component" value="Unassembled WGS sequence"/>
</dbReference>
<evidence type="ECO:0000313" key="2">
    <source>
        <dbReference type="Proteomes" id="UP000001745"/>
    </source>
</evidence>
<dbReference type="OrthoDB" id="424974at2759"/>
<accession>B8MFH6</accession>
<organism evidence="1 2">
    <name type="scientific">Talaromyces stipitatus (strain ATCC 10500 / CBS 375.48 / QM 6759 / NRRL 1006)</name>
    <name type="common">Penicillium stipitatum</name>
    <dbReference type="NCBI Taxonomy" id="441959"/>
    <lineage>
        <taxon>Eukaryota</taxon>
        <taxon>Fungi</taxon>
        <taxon>Dikarya</taxon>
        <taxon>Ascomycota</taxon>
        <taxon>Pezizomycotina</taxon>
        <taxon>Eurotiomycetes</taxon>
        <taxon>Eurotiomycetidae</taxon>
        <taxon>Eurotiales</taxon>
        <taxon>Trichocomaceae</taxon>
        <taxon>Talaromyces</taxon>
        <taxon>Talaromyces sect. Talaromyces</taxon>
    </lineage>
</organism>
<reference evidence="2" key="1">
    <citation type="journal article" date="2015" name="Genome Announc.">
        <title>Genome sequence of the AIDS-associated pathogen Penicillium marneffei (ATCC18224) and its near taxonomic relative Talaromyces stipitatus (ATCC10500).</title>
        <authorList>
            <person name="Nierman W.C."/>
            <person name="Fedorova-Abrams N.D."/>
            <person name="Andrianopoulos A."/>
        </authorList>
    </citation>
    <scope>NUCLEOTIDE SEQUENCE [LARGE SCALE GENOMIC DNA]</scope>
    <source>
        <strain evidence="2">ATCC 10500 / CBS 375.48 / QM 6759 / NRRL 1006</strain>
    </source>
</reference>
<dbReference type="PhylomeDB" id="B8MFH6"/>
<proteinExistence type="predicted"/>
<dbReference type="InParanoid" id="B8MFH6"/>
<dbReference type="VEuPathDB" id="FungiDB:TSTA_017840"/>
<name>B8MFH6_TALSN</name>
<dbReference type="RefSeq" id="XP_002483944.1">
    <property type="nucleotide sequence ID" value="XM_002483899.1"/>
</dbReference>
<evidence type="ECO:0000313" key="1">
    <source>
        <dbReference type="EMBL" id="EED16710.1"/>
    </source>
</evidence>
<dbReference type="HOGENOM" id="CLU_1732704_0_0_1"/>
<dbReference type="STRING" id="441959.B8MFH6"/>
<dbReference type="GeneID" id="8109041"/>
<keyword evidence="2" id="KW-1185">Reference proteome</keyword>
<dbReference type="EMBL" id="EQ962656">
    <property type="protein sequence ID" value="EED16710.1"/>
    <property type="molecule type" value="Genomic_DNA"/>
</dbReference>
<sequence>MLIQCEGLEESEAQEKQWIEAGRTFSGPSSVEKYAKGTLDAAYESMRALFVIHDVLGGQSSVWWSFCHRAFSTSITIARLLKMRDSAKELQNNSDATSSRSSSRPKRNISLDPLWERARTDVHRMLELRLIPTDSGDQAAKTRVEVLSSYL</sequence>
<protein>
    <submittedName>
        <fullName evidence="1">Uncharacterized protein</fullName>
    </submittedName>
</protein>
<gene>
    <name evidence="1" type="ORF">TSTA_017840</name>
</gene>
<dbReference type="AlphaFoldDB" id="B8MFH6"/>